<feature type="compositionally biased region" description="Polar residues" evidence="2">
    <location>
        <begin position="812"/>
        <end position="834"/>
    </location>
</feature>
<name>A0A085MBC2_9BILA</name>
<feature type="compositionally biased region" description="Polar residues" evidence="2">
    <location>
        <begin position="913"/>
        <end position="927"/>
    </location>
</feature>
<dbReference type="InterPro" id="IPR016024">
    <property type="entry name" value="ARM-type_fold"/>
</dbReference>
<sequence>MIENEEPNREVGVDVPLCLEQVSIDQLLSILSDGNEIQRICLVRSLPGLMANKADLLIKVFLLLQKILCSSMCNLDMQFETCDVFRIIAQNAGSSKENICRTVLKSTFKIIDSQDSVIRAAWMEMLLDLTEELAPAIVLSDILPEAVSRCQCTRSPQTRLFGGRLLGKIASRNIIPDVATGNTQLYLLLFSQRKKHSTTIGTITVSRQRSCHKSGGMHAAANYYELPQFSSPSIQSVILPLLMELSKDEDKFVREADFETLVFFLPQFEQETCSNVVMPLIEQFANEAVQTKSGSGMLAIAGALNTLIKVLTKSPDDKRIQWILMITEKLSFYGTDTKKDTDCMINEIETISRQIEPGLAASKCRRAVAASIPEYTKLLPLAEFKRSLLPIYRQLCQDTDSEVQKQSAIAFPIITTYFGKTAEELVDCLIDLIYSGDTDVIEGLTKNLGNALQCMYTASTAASSNVDISSRYSIPSKITRILLACNRLTHNTSNWRCHENYLLALVTLTECIPEDMLVASFFNVIKDEILHVRAWPCRIASIKTFMTWTSKLKNPANIHSSVEFLTTTLATHPSYSRRMLFLECCFISLTICPKDFFKQNLLSTALKLAQDPVKDIRYRLCVLLPSFKAILKLPEESCLLGEMEVSLRSITFKKEAISCIELHQKVCSEFFPPSKEAQKKPPVEKASQQVQTKQISRKIASVPPTMAPKAKASKEETETSKLPPIQSLPPVKVSNETIRSAAPVSRSLTRKTAVVQPQQFHRDPSPRPNGVYERLRSPVTADKDATKQNQTKETRKQKPVVRNNVTSEDKLSISSHRANATAKPPSSESKSNENAPVGTKPVQLMKGGPNGKRIVVKPAPVLKPGALGKGGKPPKPPAVICTGSVMKSIAKFEENLIKHKEDTKPPIRLQYSKKMNQSFSAFPSTQAEAIKDSAKPTVRRQEKPTSQSSEKPDGPGRLSRVKSTGTINTANVVQSKKKKA</sequence>
<evidence type="ECO:0000256" key="2">
    <source>
        <dbReference type="SAM" id="MobiDB-lite"/>
    </source>
</evidence>
<dbReference type="PANTHER" id="PTHR21467:SF0">
    <property type="entry name" value="SERINE_THREONINE-PROTEIN PHOSPHATASE 4 REGULATORY SUBUNIT 4"/>
    <property type="match status" value="1"/>
</dbReference>
<protein>
    <recommendedName>
        <fullName evidence="6">HEAT repeat protein</fullName>
    </recommendedName>
</protein>
<dbReference type="SUPFAM" id="SSF48371">
    <property type="entry name" value="ARM repeat"/>
    <property type="match status" value="1"/>
</dbReference>
<feature type="region of interest" description="Disordered" evidence="2">
    <location>
        <begin position="673"/>
        <end position="856"/>
    </location>
</feature>
<dbReference type="Gene3D" id="1.25.10.10">
    <property type="entry name" value="Leucine-rich Repeat Variant"/>
    <property type="match status" value="1"/>
</dbReference>
<feature type="compositionally biased region" description="Polar residues" evidence="2">
    <location>
        <begin position="961"/>
        <end position="974"/>
    </location>
</feature>
<organism evidence="3 5">
    <name type="scientific">Trichuris suis</name>
    <name type="common">pig whipworm</name>
    <dbReference type="NCBI Taxonomy" id="68888"/>
    <lineage>
        <taxon>Eukaryota</taxon>
        <taxon>Metazoa</taxon>
        <taxon>Ecdysozoa</taxon>
        <taxon>Nematoda</taxon>
        <taxon>Enoplea</taxon>
        <taxon>Dorylaimia</taxon>
        <taxon>Trichinellida</taxon>
        <taxon>Trichuridae</taxon>
        <taxon>Trichuris</taxon>
    </lineage>
</organism>
<dbReference type="EMBL" id="KL363207">
    <property type="protein sequence ID" value="KFD54518.1"/>
    <property type="molecule type" value="Genomic_DNA"/>
</dbReference>
<proteinExistence type="predicted"/>
<feature type="compositionally biased region" description="Basic and acidic residues" evidence="2">
    <location>
        <begin position="773"/>
        <end position="796"/>
    </location>
</feature>
<gene>
    <name evidence="3" type="ORF">M513_04665</name>
    <name evidence="4" type="ORF">M514_04665</name>
</gene>
<evidence type="ECO:0000313" key="4">
    <source>
        <dbReference type="EMBL" id="KFD64141.1"/>
    </source>
</evidence>
<dbReference type="Proteomes" id="UP000030758">
    <property type="component" value="Unassembled WGS sequence"/>
</dbReference>
<feature type="compositionally biased region" description="Basic and acidic residues" evidence="2">
    <location>
        <begin position="929"/>
        <end position="943"/>
    </location>
</feature>
<evidence type="ECO:0000313" key="5">
    <source>
        <dbReference type="Proteomes" id="UP000030764"/>
    </source>
</evidence>
<evidence type="ECO:0008006" key="6">
    <source>
        <dbReference type="Google" id="ProtNLM"/>
    </source>
</evidence>
<dbReference type="EMBL" id="KL367561">
    <property type="protein sequence ID" value="KFD64141.1"/>
    <property type="molecule type" value="Genomic_DNA"/>
</dbReference>
<feature type="repeat" description="HEAT" evidence="1">
    <location>
        <begin position="238"/>
        <end position="275"/>
    </location>
</feature>
<dbReference type="AlphaFoldDB" id="A0A085MBC2"/>
<feature type="region of interest" description="Disordered" evidence="2">
    <location>
        <begin position="912"/>
        <end position="980"/>
    </location>
</feature>
<keyword evidence="5" id="KW-1185">Reference proteome</keyword>
<dbReference type="PROSITE" id="PS50077">
    <property type="entry name" value="HEAT_REPEAT"/>
    <property type="match status" value="1"/>
</dbReference>
<dbReference type="Proteomes" id="UP000030764">
    <property type="component" value="Unassembled WGS sequence"/>
</dbReference>
<evidence type="ECO:0000256" key="1">
    <source>
        <dbReference type="PROSITE-ProRule" id="PRU00103"/>
    </source>
</evidence>
<dbReference type="GO" id="GO:0019888">
    <property type="term" value="F:protein phosphatase regulator activity"/>
    <property type="evidence" value="ECO:0007669"/>
    <property type="project" value="TreeGrafter"/>
</dbReference>
<dbReference type="InterPro" id="IPR021133">
    <property type="entry name" value="HEAT_type_2"/>
</dbReference>
<evidence type="ECO:0000313" key="3">
    <source>
        <dbReference type="EMBL" id="KFD54518.1"/>
    </source>
</evidence>
<dbReference type="InterPro" id="IPR011989">
    <property type="entry name" value="ARM-like"/>
</dbReference>
<reference evidence="3 5" key="1">
    <citation type="journal article" date="2014" name="Nat. Genet.">
        <title>Genome and transcriptome of the porcine whipworm Trichuris suis.</title>
        <authorList>
            <person name="Jex A.R."/>
            <person name="Nejsum P."/>
            <person name="Schwarz E.M."/>
            <person name="Hu L."/>
            <person name="Young N.D."/>
            <person name="Hall R.S."/>
            <person name="Korhonen P.K."/>
            <person name="Liao S."/>
            <person name="Thamsborg S."/>
            <person name="Xia J."/>
            <person name="Xu P."/>
            <person name="Wang S."/>
            <person name="Scheerlinck J.P."/>
            <person name="Hofmann A."/>
            <person name="Sternberg P.W."/>
            <person name="Wang J."/>
            <person name="Gasser R.B."/>
        </authorList>
    </citation>
    <scope>NUCLEOTIDE SEQUENCE [LARGE SCALE GENOMIC DNA]</scope>
    <source>
        <strain evidence="4">DCEP-RM93F</strain>
        <strain evidence="3">DCEP-RM93M</strain>
    </source>
</reference>
<accession>A0A085MBC2</accession>
<dbReference type="PANTHER" id="PTHR21467">
    <property type="entry name" value="PROTEIN PHOSPHATASE 4 REGULATORY SUBUNIT 4 PPP4R4"/>
    <property type="match status" value="1"/>
</dbReference>
<dbReference type="GO" id="GO:0005829">
    <property type="term" value="C:cytosol"/>
    <property type="evidence" value="ECO:0007669"/>
    <property type="project" value="TreeGrafter"/>
</dbReference>
<dbReference type="GO" id="GO:0008287">
    <property type="term" value="C:protein serine/threonine phosphatase complex"/>
    <property type="evidence" value="ECO:0007669"/>
    <property type="project" value="TreeGrafter"/>
</dbReference>
<dbReference type="InterPro" id="IPR039918">
    <property type="entry name" value="PPP4R4"/>
</dbReference>